<accession>A0A151TDZ9</accession>
<dbReference type="Gramene" id="C.cajan_11185.t">
    <property type="protein sequence ID" value="C.cajan_11185.t.cds1"/>
    <property type="gene ID" value="C.cajan_11185"/>
</dbReference>
<gene>
    <name evidence="1" type="ORF">KK1_011507</name>
    <name evidence="2" type="ORF">KK1_011512</name>
</gene>
<evidence type="ECO:0000313" key="2">
    <source>
        <dbReference type="EMBL" id="KYP65280.1"/>
    </source>
</evidence>
<evidence type="ECO:0000313" key="1">
    <source>
        <dbReference type="EMBL" id="KYP65275.1"/>
    </source>
</evidence>
<proteinExistence type="predicted"/>
<evidence type="ECO:0000313" key="3">
    <source>
        <dbReference type="Proteomes" id="UP000075243"/>
    </source>
</evidence>
<dbReference type="EMBL" id="CM003608">
    <property type="protein sequence ID" value="KYP65280.1"/>
    <property type="molecule type" value="Genomic_DNA"/>
</dbReference>
<keyword evidence="3" id="KW-1185">Reference proteome</keyword>
<dbReference type="Proteomes" id="UP000075243">
    <property type="component" value="Chromosome 6"/>
</dbReference>
<name>A0A151TDZ9_CAJCA</name>
<dbReference type="Gramene" id="C.cajan_11180.t">
    <property type="protein sequence ID" value="C.cajan_11180.t.cds1"/>
    <property type="gene ID" value="C.cajan_11180"/>
</dbReference>
<sequence length="56" mass="6612">MCLIMGVILSNKLVNRVHFIYLNLLVDFNNIRRYRWGSTYLETLCREMYLGSLVGV</sequence>
<reference evidence="2 3" key="1">
    <citation type="journal article" date="2012" name="Nat. Biotechnol.">
        <title>Draft genome sequence of pigeonpea (Cajanus cajan), an orphan legume crop of resource-poor farmers.</title>
        <authorList>
            <person name="Varshney R.K."/>
            <person name="Chen W."/>
            <person name="Li Y."/>
            <person name="Bharti A.K."/>
            <person name="Saxena R.K."/>
            <person name="Schlueter J.A."/>
            <person name="Donoghue M.T."/>
            <person name="Azam S."/>
            <person name="Fan G."/>
            <person name="Whaley A.M."/>
            <person name="Farmer A.D."/>
            <person name="Sheridan J."/>
            <person name="Iwata A."/>
            <person name="Tuteja R."/>
            <person name="Penmetsa R.V."/>
            <person name="Wu W."/>
            <person name="Upadhyaya H.D."/>
            <person name="Yang S.P."/>
            <person name="Shah T."/>
            <person name="Saxena K.B."/>
            <person name="Michael T."/>
            <person name="McCombie W.R."/>
            <person name="Yang B."/>
            <person name="Zhang G."/>
            <person name="Yang H."/>
            <person name="Wang J."/>
            <person name="Spillane C."/>
            <person name="Cook D.R."/>
            <person name="May G.D."/>
            <person name="Xu X."/>
            <person name="Jackson S.A."/>
        </authorList>
    </citation>
    <scope>NUCLEOTIDE SEQUENCE [LARGE SCALE GENOMIC DNA]</scope>
    <source>
        <strain evidence="3">cv. Asha</strain>
    </source>
</reference>
<protein>
    <recommendedName>
        <fullName evidence="4">Aminotransferase-like plant mobile domain-containing protein</fullName>
    </recommendedName>
</protein>
<evidence type="ECO:0008006" key="4">
    <source>
        <dbReference type="Google" id="ProtNLM"/>
    </source>
</evidence>
<dbReference type="EMBL" id="CM003608">
    <property type="protein sequence ID" value="KYP65275.1"/>
    <property type="molecule type" value="Genomic_DNA"/>
</dbReference>
<organism evidence="2 3">
    <name type="scientific">Cajanus cajan</name>
    <name type="common">Pigeon pea</name>
    <name type="synonym">Cajanus indicus</name>
    <dbReference type="NCBI Taxonomy" id="3821"/>
    <lineage>
        <taxon>Eukaryota</taxon>
        <taxon>Viridiplantae</taxon>
        <taxon>Streptophyta</taxon>
        <taxon>Embryophyta</taxon>
        <taxon>Tracheophyta</taxon>
        <taxon>Spermatophyta</taxon>
        <taxon>Magnoliopsida</taxon>
        <taxon>eudicotyledons</taxon>
        <taxon>Gunneridae</taxon>
        <taxon>Pentapetalae</taxon>
        <taxon>rosids</taxon>
        <taxon>fabids</taxon>
        <taxon>Fabales</taxon>
        <taxon>Fabaceae</taxon>
        <taxon>Papilionoideae</taxon>
        <taxon>50 kb inversion clade</taxon>
        <taxon>NPAAA clade</taxon>
        <taxon>indigoferoid/millettioid clade</taxon>
        <taxon>Phaseoleae</taxon>
        <taxon>Cajanus</taxon>
    </lineage>
</organism>
<dbReference type="AlphaFoldDB" id="A0A151TDZ9"/>